<sequence length="609" mass="66833">MYITVSADGDQYIPCKSFISFSYDDSNFIRNDEFKTQINFIKNAIGTLNHPERLRAEGGYTAEFNWNSGLSIAQEQSSFDFSQQTLMSYSLLQQFASLVTSVETLDATSDPIGALIFISDTSDRALANAARFLPQLSSVRLTFVLIGPDADQTKLTNFSSNFIYWTDLSQPQPDNWDSALYGAYGCSGSMSTVTIPAITTTTSLPLTTTTSTMTPSTVTGSTIQPYLPCQSWISFSYDDSKTLPNNNFKIQMSFISSVIGSINYPYRLRIQGAFTDVASFNSGQTVAQMQTELSNSIQTENAYSLLMEFANLVNYLPTNNWPVAAVIFISDTSDQALKNAYRFMPQLSGVELTFVLLGSNVDSSKLTNFSSNFIYWSDLSQPKPDNWDTVSLNALGCTNPSSVSFPPSGSTPSLPPPSTTGQGFTGTTAMPYVPCQSWISFSYDDSSALQNTDFKTQMSFILSAIGNINYPDRLHVDGAFTNVASWNSHQTIAQMQTELNSLEQTAISYSLLQQFAALLTDVEAIGNSQNWPIGALIFISDTSDAALANANIFFNQLPPTVKLTFVLLGPNADQTKLTNFSSNFISWKDLTQPQPNSWDTLSYAAFGCQ</sequence>
<evidence type="ECO:0000313" key="1">
    <source>
        <dbReference type="Proteomes" id="UP000887579"/>
    </source>
</evidence>
<protein>
    <submittedName>
        <fullName evidence="2">VWFA domain-containing protein</fullName>
    </submittedName>
</protein>
<proteinExistence type="predicted"/>
<name>A0AC34GUS0_9BILA</name>
<evidence type="ECO:0000313" key="2">
    <source>
        <dbReference type="WBParaSite" id="ES5_v2.g8556.t1"/>
    </source>
</evidence>
<dbReference type="WBParaSite" id="ES5_v2.g8556.t1">
    <property type="protein sequence ID" value="ES5_v2.g8556.t1"/>
    <property type="gene ID" value="ES5_v2.g8556"/>
</dbReference>
<dbReference type="Proteomes" id="UP000887579">
    <property type="component" value="Unplaced"/>
</dbReference>
<organism evidence="1 2">
    <name type="scientific">Panagrolaimus sp. ES5</name>
    <dbReference type="NCBI Taxonomy" id="591445"/>
    <lineage>
        <taxon>Eukaryota</taxon>
        <taxon>Metazoa</taxon>
        <taxon>Ecdysozoa</taxon>
        <taxon>Nematoda</taxon>
        <taxon>Chromadorea</taxon>
        <taxon>Rhabditida</taxon>
        <taxon>Tylenchina</taxon>
        <taxon>Panagrolaimomorpha</taxon>
        <taxon>Panagrolaimoidea</taxon>
        <taxon>Panagrolaimidae</taxon>
        <taxon>Panagrolaimus</taxon>
    </lineage>
</organism>
<reference evidence="2" key="1">
    <citation type="submission" date="2022-11" db="UniProtKB">
        <authorList>
            <consortium name="WormBaseParasite"/>
        </authorList>
    </citation>
    <scope>IDENTIFICATION</scope>
</reference>
<accession>A0AC34GUS0</accession>